<keyword evidence="4 6" id="KW-0808">Transferase</keyword>
<dbReference type="Gene3D" id="3.40.50.150">
    <property type="entry name" value="Vaccinia Virus protein VP39"/>
    <property type="match status" value="1"/>
</dbReference>
<organism evidence="7 8">
    <name type="scientific">Candidatus Ornithospirochaeta stercoripullorum</name>
    <dbReference type="NCBI Taxonomy" id="2840899"/>
    <lineage>
        <taxon>Bacteria</taxon>
        <taxon>Pseudomonadati</taxon>
        <taxon>Spirochaetota</taxon>
        <taxon>Spirochaetia</taxon>
        <taxon>Spirochaetales</taxon>
        <taxon>Spirochaetaceae</taxon>
        <taxon>Spirochaetaceae incertae sedis</taxon>
        <taxon>Candidatus Ornithospirochaeta</taxon>
    </lineage>
</organism>
<feature type="binding site" evidence="6">
    <location>
        <position position="79"/>
    </location>
    <ligand>
        <name>S-adenosyl-L-methionine</name>
        <dbReference type="ChEBI" id="CHEBI:59789"/>
    </ligand>
</feature>
<comment type="caution">
    <text evidence="7">The sequence shown here is derived from an EMBL/GenBank/DDBJ whole genome shotgun (WGS) entry which is preliminary data.</text>
</comment>
<evidence type="ECO:0000256" key="4">
    <source>
        <dbReference type="ARBA" id="ARBA00022679"/>
    </source>
</evidence>
<dbReference type="PANTHER" id="PTHR31760">
    <property type="entry name" value="S-ADENOSYL-L-METHIONINE-DEPENDENT METHYLTRANSFERASES SUPERFAMILY PROTEIN"/>
    <property type="match status" value="1"/>
</dbReference>
<comment type="caution">
    <text evidence="6">Lacks conserved residue(s) required for the propagation of feature annotation.</text>
</comment>
<protein>
    <recommendedName>
        <fullName evidence="6">Ribosomal RNA small subunit methyltransferase G</fullName>
        <ecNumber evidence="6">2.1.1.-</ecNumber>
    </recommendedName>
    <alternativeName>
        <fullName evidence="6">16S rRNA 7-methylguanosine methyltransferase</fullName>
        <shortName evidence="6">16S rRNA m7G methyltransferase</shortName>
    </alternativeName>
</protein>
<dbReference type="EC" id="2.1.1.-" evidence="6"/>
<feature type="binding site" evidence="6">
    <location>
        <position position="84"/>
    </location>
    <ligand>
        <name>S-adenosyl-L-methionine</name>
        <dbReference type="ChEBI" id="CHEBI:59789"/>
    </ligand>
</feature>
<dbReference type="HAMAP" id="MF_00074">
    <property type="entry name" value="16SrRNA_methyltr_G"/>
    <property type="match status" value="1"/>
</dbReference>
<feature type="binding site" evidence="6">
    <location>
        <position position="143"/>
    </location>
    <ligand>
        <name>S-adenosyl-L-methionine</name>
        <dbReference type="ChEBI" id="CHEBI:59789"/>
    </ligand>
</feature>
<keyword evidence="5 6" id="KW-0949">S-adenosyl-L-methionine</keyword>
<keyword evidence="3 6" id="KW-0489">Methyltransferase</keyword>
<keyword evidence="1 6" id="KW-0963">Cytoplasm</keyword>
<comment type="subcellular location">
    <subcellularLocation>
        <location evidence="6">Cytoplasm</location>
    </subcellularLocation>
</comment>
<evidence type="ECO:0000313" key="7">
    <source>
        <dbReference type="EMBL" id="MBO8436276.1"/>
    </source>
</evidence>
<dbReference type="PIRSF" id="PIRSF003078">
    <property type="entry name" value="GidB"/>
    <property type="match status" value="1"/>
</dbReference>
<dbReference type="AlphaFoldDB" id="A0A9D9E159"/>
<dbReference type="GO" id="GO:0005829">
    <property type="term" value="C:cytosol"/>
    <property type="evidence" value="ECO:0007669"/>
    <property type="project" value="TreeGrafter"/>
</dbReference>
<reference evidence="7" key="2">
    <citation type="journal article" date="2021" name="PeerJ">
        <title>Extensive microbial diversity within the chicken gut microbiome revealed by metagenomics and culture.</title>
        <authorList>
            <person name="Gilroy R."/>
            <person name="Ravi A."/>
            <person name="Getino M."/>
            <person name="Pursley I."/>
            <person name="Horton D.L."/>
            <person name="Alikhan N.F."/>
            <person name="Baker D."/>
            <person name="Gharbi K."/>
            <person name="Hall N."/>
            <person name="Watson M."/>
            <person name="Adriaenssens E.M."/>
            <person name="Foster-Nyarko E."/>
            <person name="Jarju S."/>
            <person name="Secka A."/>
            <person name="Antonio M."/>
            <person name="Oren A."/>
            <person name="Chaudhuri R.R."/>
            <person name="La Ragione R."/>
            <person name="Hildebrand F."/>
            <person name="Pallen M.J."/>
        </authorList>
    </citation>
    <scope>NUCLEOTIDE SEQUENCE</scope>
    <source>
        <strain evidence="7">7293</strain>
    </source>
</reference>
<comment type="function">
    <text evidence="6">Specifically methylates the N7 position of a guanine in 16S rRNA.</text>
</comment>
<proteinExistence type="inferred from homology"/>
<dbReference type="EMBL" id="JADIMT010000059">
    <property type="protein sequence ID" value="MBO8436276.1"/>
    <property type="molecule type" value="Genomic_DNA"/>
</dbReference>
<dbReference type="Pfam" id="PF02527">
    <property type="entry name" value="GidB"/>
    <property type="match status" value="1"/>
</dbReference>
<keyword evidence="2 6" id="KW-0698">rRNA processing</keyword>
<evidence type="ECO:0000256" key="6">
    <source>
        <dbReference type="HAMAP-Rule" id="MF_00074"/>
    </source>
</evidence>
<name>A0A9D9E159_9SPIO</name>
<comment type="similarity">
    <text evidence="6">Belongs to the methyltransferase superfamily. RNA methyltransferase RsmG family.</text>
</comment>
<reference evidence="7" key="1">
    <citation type="submission" date="2020-10" db="EMBL/GenBank/DDBJ databases">
        <authorList>
            <person name="Gilroy R."/>
        </authorList>
    </citation>
    <scope>NUCLEOTIDE SEQUENCE</scope>
    <source>
        <strain evidence="7">7293</strain>
    </source>
</reference>
<dbReference type="Proteomes" id="UP000823615">
    <property type="component" value="Unassembled WGS sequence"/>
</dbReference>
<evidence type="ECO:0000256" key="1">
    <source>
        <dbReference type="ARBA" id="ARBA00022490"/>
    </source>
</evidence>
<dbReference type="NCBIfam" id="TIGR00138">
    <property type="entry name" value="rsmG_gidB"/>
    <property type="match status" value="1"/>
</dbReference>
<dbReference type="PANTHER" id="PTHR31760:SF0">
    <property type="entry name" value="S-ADENOSYL-L-METHIONINE-DEPENDENT METHYLTRANSFERASES SUPERFAMILY PROTEIN"/>
    <property type="match status" value="1"/>
</dbReference>
<dbReference type="InterPro" id="IPR029063">
    <property type="entry name" value="SAM-dependent_MTases_sf"/>
</dbReference>
<evidence type="ECO:0000256" key="3">
    <source>
        <dbReference type="ARBA" id="ARBA00022603"/>
    </source>
</evidence>
<evidence type="ECO:0000313" key="8">
    <source>
        <dbReference type="Proteomes" id="UP000823615"/>
    </source>
</evidence>
<evidence type="ECO:0000256" key="5">
    <source>
        <dbReference type="ARBA" id="ARBA00022691"/>
    </source>
</evidence>
<feature type="binding site" evidence="6">
    <location>
        <begin position="125"/>
        <end position="126"/>
    </location>
    <ligand>
        <name>S-adenosyl-L-methionine</name>
        <dbReference type="ChEBI" id="CHEBI:59789"/>
    </ligand>
</feature>
<gene>
    <name evidence="6 7" type="primary">rsmG</name>
    <name evidence="7" type="ORF">IAA97_04795</name>
</gene>
<dbReference type="SUPFAM" id="SSF53335">
    <property type="entry name" value="S-adenosyl-L-methionine-dependent methyltransferases"/>
    <property type="match status" value="1"/>
</dbReference>
<evidence type="ECO:0000256" key="2">
    <source>
        <dbReference type="ARBA" id="ARBA00022552"/>
    </source>
</evidence>
<dbReference type="InterPro" id="IPR003682">
    <property type="entry name" value="rRNA_ssu_MeTfrase_G"/>
</dbReference>
<accession>A0A9D9E159</accession>
<dbReference type="GO" id="GO:0070043">
    <property type="term" value="F:rRNA (guanine-N7-)-methyltransferase activity"/>
    <property type="evidence" value="ECO:0007669"/>
    <property type="project" value="UniProtKB-UniRule"/>
</dbReference>
<sequence length="218" mass="24561">MDKELLISGLERLGILVDERIMRSFTVYLEEIMLFNPALKLVGDKDPDEIIIKHILDSAAAYPIFKEETKTGDTIADLGSGAGFPGVVLAILFPDRHFVLVERMKRRSQFLQGVLLRIGLKNAEVEERDLKTVRSAFPAVTCRAFHPVFSFAEDVMHIIQGGGALLLYKGPRNNALSELSVFRGEGYEADERLVELKVPYLDEARTMVVLRNIRKNED</sequence>